<dbReference type="InterPro" id="IPR032675">
    <property type="entry name" value="LRR_dom_sf"/>
</dbReference>
<sequence>MSSLKRLIISPYPDVINFNIPLVVEEIETLRQLEIEAPKAIPVAYAGDAGFMRPKGPDPQTDLRLEMDGILPPKLKTVVLRGRGFKQVANNILNGIQSPLLHLVLQNTSITSLPNNFFKSYGNLRNLTLDFTQNNDNLIKIPNPSTGRVPYLPDQVFLMDLRLGNQQLTCDCGLGWVEYWSRKKRQYMCNSISWSSDVFEIFSTSHPLDPRPTSREICENENGLREAECSNKGSQSLIE</sequence>
<dbReference type="AlphaFoldDB" id="A0A1B0D7U2"/>
<dbReference type="SUPFAM" id="SSF52058">
    <property type="entry name" value="L domain-like"/>
    <property type="match status" value="1"/>
</dbReference>
<dbReference type="EnsemblMetazoa" id="PPAI003615-RA">
    <property type="protein sequence ID" value="PPAI003615-PA"/>
    <property type="gene ID" value="PPAI003615"/>
</dbReference>
<dbReference type="Proteomes" id="UP000092462">
    <property type="component" value="Unassembled WGS sequence"/>
</dbReference>
<name>A0A1B0D7U2_PHLPP</name>
<dbReference type="VEuPathDB" id="VectorBase:PPAI003615"/>
<accession>A0A1B0D7U2</accession>
<evidence type="ECO:0008006" key="3">
    <source>
        <dbReference type="Google" id="ProtNLM"/>
    </source>
</evidence>
<proteinExistence type="predicted"/>
<dbReference type="VEuPathDB" id="VectorBase:PPAPM1_012609"/>
<dbReference type="Gene3D" id="3.80.10.10">
    <property type="entry name" value="Ribonuclease Inhibitor"/>
    <property type="match status" value="1"/>
</dbReference>
<protein>
    <recommendedName>
        <fullName evidence="3">LRRCT domain-containing protein</fullName>
    </recommendedName>
</protein>
<organism evidence="1 2">
    <name type="scientific">Phlebotomus papatasi</name>
    <name type="common">Sandfly</name>
    <dbReference type="NCBI Taxonomy" id="29031"/>
    <lineage>
        <taxon>Eukaryota</taxon>
        <taxon>Metazoa</taxon>
        <taxon>Ecdysozoa</taxon>
        <taxon>Arthropoda</taxon>
        <taxon>Hexapoda</taxon>
        <taxon>Insecta</taxon>
        <taxon>Pterygota</taxon>
        <taxon>Neoptera</taxon>
        <taxon>Endopterygota</taxon>
        <taxon>Diptera</taxon>
        <taxon>Nematocera</taxon>
        <taxon>Psychodoidea</taxon>
        <taxon>Psychodidae</taxon>
        <taxon>Phlebotomus</taxon>
        <taxon>Phlebotomus</taxon>
    </lineage>
</organism>
<evidence type="ECO:0000313" key="1">
    <source>
        <dbReference type="EnsemblMetazoa" id="PPAI003615-PA"/>
    </source>
</evidence>
<keyword evidence="2" id="KW-1185">Reference proteome</keyword>
<evidence type="ECO:0000313" key="2">
    <source>
        <dbReference type="Proteomes" id="UP000092462"/>
    </source>
</evidence>
<dbReference type="EMBL" id="AJVK01023825">
    <property type="status" value="NOT_ANNOTATED_CDS"/>
    <property type="molecule type" value="Genomic_DNA"/>
</dbReference>
<reference evidence="1" key="1">
    <citation type="submission" date="2022-08" db="UniProtKB">
        <authorList>
            <consortium name="EnsemblMetazoa"/>
        </authorList>
    </citation>
    <scope>IDENTIFICATION</scope>
    <source>
        <strain evidence="1">Israel</strain>
    </source>
</reference>